<dbReference type="OrthoDB" id="74360at2759"/>
<evidence type="ECO:0000313" key="2">
    <source>
        <dbReference type="Proteomes" id="UP000710440"/>
    </source>
</evidence>
<sequence>MGPYVQESAGTDSVSKANLQSKRAVLNHDQVPKPVADDFMYDFRYNHSLPTTDILGVEIPTDCDAQKEAEGIVSRLSTATSKGDAQAFAGLFLDYGVWRDKLSFTWDFRTFNFREAILKAATDLLPQTKARNFEFLELAPSVSRPYPDFS</sequence>
<dbReference type="Proteomes" id="UP000710440">
    <property type="component" value="Unassembled WGS sequence"/>
</dbReference>
<dbReference type="GeneID" id="66933975"/>
<reference evidence="1 2" key="1">
    <citation type="submission" date="2021-02" db="EMBL/GenBank/DDBJ databases">
        <title>Pan-genome distribution and transcriptional activeness of fungal secondary metabolism genes in Aspergillus section Fumigati.</title>
        <authorList>
            <person name="Takahashi H."/>
            <person name="Umemura M."/>
            <person name="Ninomiya A."/>
            <person name="Kusuya Y."/>
            <person name="Urayama S."/>
            <person name="Shimizu M."/>
            <person name="Watanabe A."/>
            <person name="Kamei K."/>
            <person name="Yaguchi T."/>
            <person name="Hagiwara D."/>
        </authorList>
    </citation>
    <scope>NUCLEOTIDE SEQUENCE [LARGE SCALE GENOMIC DNA]</scope>
    <source>
        <strain evidence="1 2">IFM 47045</strain>
    </source>
</reference>
<dbReference type="EMBL" id="BOPL01000003">
    <property type="protein sequence ID" value="GIK01952.1"/>
    <property type="molecule type" value="Genomic_DNA"/>
</dbReference>
<name>A0A9P3BYC5_ASPVI</name>
<proteinExistence type="predicted"/>
<evidence type="ECO:0000313" key="1">
    <source>
        <dbReference type="EMBL" id="GIK01952.1"/>
    </source>
</evidence>
<accession>A0A9P3BYC5</accession>
<gene>
    <name evidence="1" type="ORF">Aspvir_005993</name>
</gene>
<dbReference type="AlphaFoldDB" id="A0A9P3BYC5"/>
<dbReference type="RefSeq" id="XP_043125138.1">
    <property type="nucleotide sequence ID" value="XM_043269203.1"/>
</dbReference>
<protein>
    <submittedName>
        <fullName evidence="1">Uncharacterized protein</fullName>
    </submittedName>
</protein>
<comment type="caution">
    <text evidence="1">The sequence shown here is derived from an EMBL/GenBank/DDBJ whole genome shotgun (WGS) entry which is preliminary data.</text>
</comment>
<organism evidence="1 2">
    <name type="scientific">Aspergillus viridinutans</name>
    <dbReference type="NCBI Taxonomy" id="75553"/>
    <lineage>
        <taxon>Eukaryota</taxon>
        <taxon>Fungi</taxon>
        <taxon>Dikarya</taxon>
        <taxon>Ascomycota</taxon>
        <taxon>Pezizomycotina</taxon>
        <taxon>Eurotiomycetes</taxon>
        <taxon>Eurotiomycetidae</taxon>
        <taxon>Eurotiales</taxon>
        <taxon>Aspergillaceae</taxon>
        <taxon>Aspergillus</taxon>
        <taxon>Aspergillus subgen. Fumigati</taxon>
    </lineage>
</organism>
<keyword evidence="2" id="KW-1185">Reference proteome</keyword>